<reference evidence="3 4" key="1">
    <citation type="submission" date="2020-07" db="EMBL/GenBank/DDBJ databases">
        <title>Complete genome sequence analysis of Acidithiobacillus ferrivorans XJFY6S-08 reveals extreme environmental adaptation to alpine acid mine drainage.</title>
        <authorList>
            <person name="Yan L."/>
            <person name="Ni Y."/>
        </authorList>
    </citation>
    <scope>NUCLEOTIDE SEQUENCE [LARGE SCALE GENOMIC DNA]</scope>
    <source>
        <strain evidence="3 4">XJFY6S-08</strain>
    </source>
</reference>
<dbReference type="PROSITE" id="PS50887">
    <property type="entry name" value="GGDEF"/>
    <property type="match status" value="1"/>
</dbReference>
<dbReference type="Gene3D" id="3.30.70.270">
    <property type="match status" value="1"/>
</dbReference>
<evidence type="ECO:0000259" key="2">
    <source>
        <dbReference type="PROSITE" id="PS50887"/>
    </source>
</evidence>
<dbReference type="CDD" id="cd01949">
    <property type="entry name" value="GGDEF"/>
    <property type="match status" value="1"/>
</dbReference>
<dbReference type="InterPro" id="IPR000160">
    <property type="entry name" value="GGDEF_dom"/>
</dbReference>
<evidence type="ECO:0000313" key="3">
    <source>
        <dbReference type="EMBL" id="QQD71418.1"/>
    </source>
</evidence>
<dbReference type="SMART" id="SM00267">
    <property type="entry name" value="GGDEF"/>
    <property type="match status" value="1"/>
</dbReference>
<gene>
    <name evidence="3" type="ORF">H2515_07895</name>
</gene>
<feature type="compositionally biased region" description="Polar residues" evidence="1">
    <location>
        <begin position="1"/>
        <end position="12"/>
    </location>
</feature>
<dbReference type="InterPro" id="IPR052163">
    <property type="entry name" value="DGC-Regulatory_Protein"/>
</dbReference>
<dbReference type="AlphaFoldDB" id="A0A7T5BGR0"/>
<sequence>MATTRPPTNSQVKKQRVHEGVGYSTDVRTLNNPLHWMAASNYYRLQETDSEACMTTIPDATRFCKKRHIEINASWEESIAEHGMKTIPRSFTRNKRSIDGEDYHQFYDLIGDAFRTGAHLDANAEQLFNDFCRRLLSSIGPMKWSSLVGLTDVHEPSRMVHRTINSISDAPKKQQITSVIGEKLPEKSRIYDLSKLETPAILRMLRGQVCETAVLPVRLDHQNALWILGSDQPGYLDRIGLKHLLMAPSMLELMVTAKEQAQRDPLTGLPNRAYLTPRLAEARARSVRQKNLFALGVLDLDGFKAVNDTLGHKAGDWILQEVSARWKNVLRASDALIRLGGDEFVILVENLENYDVLGQILDRIKEVTDKPYIYDDHKIQIGVSLGLTIFPFDDASDEALIHHADQALYVAKATKATRRQFFTLYSETYGKSAS</sequence>
<proteinExistence type="predicted"/>
<organism evidence="3 4">
    <name type="scientific">Acidithiobacillus ferrivorans</name>
    <dbReference type="NCBI Taxonomy" id="160808"/>
    <lineage>
        <taxon>Bacteria</taxon>
        <taxon>Pseudomonadati</taxon>
        <taxon>Pseudomonadota</taxon>
        <taxon>Acidithiobacillia</taxon>
        <taxon>Acidithiobacillales</taxon>
        <taxon>Acidithiobacillaceae</taxon>
        <taxon>Acidithiobacillus</taxon>
    </lineage>
</organism>
<dbReference type="PANTHER" id="PTHR46663">
    <property type="entry name" value="DIGUANYLATE CYCLASE DGCT-RELATED"/>
    <property type="match status" value="1"/>
</dbReference>
<dbReference type="PANTHER" id="PTHR46663:SF2">
    <property type="entry name" value="GGDEF DOMAIN-CONTAINING PROTEIN"/>
    <property type="match status" value="1"/>
</dbReference>
<accession>A0A7T5BGR0</accession>
<dbReference type="RefSeq" id="WP_198659775.1">
    <property type="nucleotide sequence ID" value="NZ_CP059488.1"/>
</dbReference>
<dbReference type="InterPro" id="IPR043128">
    <property type="entry name" value="Rev_trsase/Diguanyl_cyclase"/>
</dbReference>
<name>A0A7T5BGR0_9PROT</name>
<dbReference type="Pfam" id="PF00990">
    <property type="entry name" value="GGDEF"/>
    <property type="match status" value="1"/>
</dbReference>
<dbReference type="NCBIfam" id="TIGR00254">
    <property type="entry name" value="GGDEF"/>
    <property type="match status" value="1"/>
</dbReference>
<protein>
    <submittedName>
        <fullName evidence="3">GGDEF domain-containing protein</fullName>
    </submittedName>
</protein>
<dbReference type="SUPFAM" id="SSF55073">
    <property type="entry name" value="Nucleotide cyclase"/>
    <property type="match status" value="1"/>
</dbReference>
<dbReference type="InterPro" id="IPR029787">
    <property type="entry name" value="Nucleotide_cyclase"/>
</dbReference>
<feature type="domain" description="GGDEF" evidence="2">
    <location>
        <begin position="291"/>
        <end position="427"/>
    </location>
</feature>
<evidence type="ECO:0000313" key="4">
    <source>
        <dbReference type="Proteomes" id="UP000595420"/>
    </source>
</evidence>
<dbReference type="EMBL" id="CP059488">
    <property type="protein sequence ID" value="QQD71418.1"/>
    <property type="molecule type" value="Genomic_DNA"/>
</dbReference>
<evidence type="ECO:0000256" key="1">
    <source>
        <dbReference type="SAM" id="MobiDB-lite"/>
    </source>
</evidence>
<dbReference type="Proteomes" id="UP000595420">
    <property type="component" value="Chromosome"/>
</dbReference>
<feature type="region of interest" description="Disordered" evidence="1">
    <location>
        <begin position="1"/>
        <end position="20"/>
    </location>
</feature>